<dbReference type="AlphaFoldDB" id="A0AAV7VCV4"/>
<organism evidence="2 3">
    <name type="scientific">Pleurodeles waltl</name>
    <name type="common">Iberian ribbed newt</name>
    <dbReference type="NCBI Taxonomy" id="8319"/>
    <lineage>
        <taxon>Eukaryota</taxon>
        <taxon>Metazoa</taxon>
        <taxon>Chordata</taxon>
        <taxon>Craniata</taxon>
        <taxon>Vertebrata</taxon>
        <taxon>Euteleostomi</taxon>
        <taxon>Amphibia</taxon>
        <taxon>Batrachia</taxon>
        <taxon>Caudata</taxon>
        <taxon>Salamandroidea</taxon>
        <taxon>Salamandridae</taxon>
        <taxon>Pleurodelinae</taxon>
        <taxon>Pleurodeles</taxon>
    </lineage>
</organism>
<name>A0AAV7VCV4_PLEWA</name>
<feature type="region of interest" description="Disordered" evidence="1">
    <location>
        <begin position="1"/>
        <end position="26"/>
    </location>
</feature>
<protein>
    <submittedName>
        <fullName evidence="2">Uncharacterized protein</fullName>
    </submittedName>
</protein>
<keyword evidence="3" id="KW-1185">Reference proteome</keyword>
<gene>
    <name evidence="2" type="ORF">NDU88_002530</name>
</gene>
<dbReference type="Proteomes" id="UP001066276">
    <property type="component" value="Chromosome 2_1"/>
</dbReference>
<evidence type="ECO:0000256" key="1">
    <source>
        <dbReference type="SAM" id="MobiDB-lite"/>
    </source>
</evidence>
<evidence type="ECO:0000313" key="2">
    <source>
        <dbReference type="EMBL" id="KAJ1198691.1"/>
    </source>
</evidence>
<sequence length="81" mass="8864">MISSTATATRYRFLPEGRPPPLRTRKIDPQDCDAGSWTTPGVEGQFLVARPTSFHIYQSSAGFGSRARRSRIAPVAGELVD</sequence>
<comment type="caution">
    <text evidence="2">The sequence shown here is derived from an EMBL/GenBank/DDBJ whole genome shotgun (WGS) entry which is preliminary data.</text>
</comment>
<reference evidence="2" key="1">
    <citation type="journal article" date="2022" name="bioRxiv">
        <title>Sequencing and chromosome-scale assembly of the giantPleurodeles waltlgenome.</title>
        <authorList>
            <person name="Brown T."/>
            <person name="Elewa A."/>
            <person name="Iarovenko S."/>
            <person name="Subramanian E."/>
            <person name="Araus A.J."/>
            <person name="Petzold A."/>
            <person name="Susuki M."/>
            <person name="Suzuki K.-i.T."/>
            <person name="Hayashi T."/>
            <person name="Toyoda A."/>
            <person name="Oliveira C."/>
            <person name="Osipova E."/>
            <person name="Leigh N.D."/>
            <person name="Simon A."/>
            <person name="Yun M.H."/>
        </authorList>
    </citation>
    <scope>NUCLEOTIDE SEQUENCE</scope>
    <source>
        <strain evidence="2">20211129_DDA</strain>
        <tissue evidence="2">Liver</tissue>
    </source>
</reference>
<evidence type="ECO:0000313" key="3">
    <source>
        <dbReference type="Proteomes" id="UP001066276"/>
    </source>
</evidence>
<accession>A0AAV7VCV4</accession>
<proteinExistence type="predicted"/>
<dbReference type="EMBL" id="JANPWB010000003">
    <property type="protein sequence ID" value="KAJ1198691.1"/>
    <property type="molecule type" value="Genomic_DNA"/>
</dbReference>